<dbReference type="EMBL" id="JAAFGS010000001">
    <property type="protein sequence ID" value="NGZ74565.1"/>
    <property type="molecule type" value="Genomic_DNA"/>
</dbReference>
<sequence length="156" mass="16728">MLKSKFALFAFLRQTGFAALLLTAAVLSACGEAGEPPRAEAESLDGERMSTVTGTYSWGGVEADSEAPPELIRSEKVHDFVPKGGLRLEFEGEEPFQISAGLIDMENPQGAAIPVGVDGTTLTLPKEPGYYALQVKGVWKNDDYASYALSIRIVES</sequence>
<evidence type="ECO:0000256" key="1">
    <source>
        <dbReference type="SAM" id="SignalP"/>
    </source>
</evidence>
<name>A0ABX0F3X9_9BACL</name>
<accession>A0ABX0F3X9</accession>
<evidence type="ECO:0000313" key="2">
    <source>
        <dbReference type="EMBL" id="NGZ74565.1"/>
    </source>
</evidence>
<organism evidence="2 3">
    <name type="scientific">Saccharibacillus alkalitolerans</name>
    <dbReference type="NCBI Taxonomy" id="2705290"/>
    <lineage>
        <taxon>Bacteria</taxon>
        <taxon>Bacillati</taxon>
        <taxon>Bacillota</taxon>
        <taxon>Bacilli</taxon>
        <taxon>Bacillales</taxon>
        <taxon>Paenibacillaceae</taxon>
        <taxon>Saccharibacillus</taxon>
    </lineage>
</organism>
<keyword evidence="1" id="KW-0732">Signal</keyword>
<keyword evidence="3" id="KW-1185">Reference proteome</keyword>
<comment type="caution">
    <text evidence="2">The sequence shown here is derived from an EMBL/GenBank/DDBJ whole genome shotgun (WGS) entry which is preliminary data.</text>
</comment>
<feature type="signal peptide" evidence="1">
    <location>
        <begin position="1"/>
        <end position="18"/>
    </location>
</feature>
<protein>
    <recommendedName>
        <fullName evidence="4">Lipoprotein</fullName>
    </recommendedName>
</protein>
<gene>
    <name evidence="2" type="ORF">GYN08_04485</name>
</gene>
<evidence type="ECO:0000313" key="3">
    <source>
        <dbReference type="Proteomes" id="UP000800303"/>
    </source>
</evidence>
<dbReference type="RefSeq" id="WP_166272826.1">
    <property type="nucleotide sequence ID" value="NZ_JAAFGS010000001.1"/>
</dbReference>
<dbReference type="Proteomes" id="UP000800303">
    <property type="component" value="Unassembled WGS sequence"/>
</dbReference>
<evidence type="ECO:0008006" key="4">
    <source>
        <dbReference type="Google" id="ProtNLM"/>
    </source>
</evidence>
<reference evidence="2 3" key="1">
    <citation type="submission" date="2020-01" db="EMBL/GenBank/DDBJ databases">
        <title>Polyphasic characterisation and genomic insights into a novel alkali tolerant bacterium VR-M41.</title>
        <authorList>
            <person name="Vemuluri V.R."/>
        </authorList>
    </citation>
    <scope>NUCLEOTIDE SEQUENCE [LARGE SCALE GENOMIC DNA]</scope>
    <source>
        <strain evidence="2 3">VR-M41</strain>
    </source>
</reference>
<feature type="chain" id="PRO_5046914682" description="Lipoprotein" evidence="1">
    <location>
        <begin position="19"/>
        <end position="156"/>
    </location>
</feature>
<dbReference type="PROSITE" id="PS51257">
    <property type="entry name" value="PROKAR_LIPOPROTEIN"/>
    <property type="match status" value="1"/>
</dbReference>
<proteinExistence type="predicted"/>